<protein>
    <submittedName>
        <fullName evidence="2">Acetyl-CoA acetyltransferase</fullName>
    </submittedName>
</protein>
<feature type="domain" description="Thiolase C-terminal" evidence="1">
    <location>
        <begin position="246"/>
        <end position="390"/>
    </location>
</feature>
<keyword evidence="3" id="KW-1185">Reference proteome</keyword>
<dbReference type="PANTHER" id="PTHR42870">
    <property type="entry name" value="ACETYL-COA C-ACETYLTRANSFERASE"/>
    <property type="match status" value="1"/>
</dbReference>
<dbReference type="PIRSF" id="PIRSF000429">
    <property type="entry name" value="Ac-CoA_Ac_transf"/>
    <property type="match status" value="1"/>
</dbReference>
<dbReference type="EMBL" id="JAVRIC010000002">
    <property type="protein sequence ID" value="MDT0496144.1"/>
    <property type="molecule type" value="Genomic_DNA"/>
</dbReference>
<dbReference type="PANTHER" id="PTHR42870:SF1">
    <property type="entry name" value="NON-SPECIFIC LIPID-TRANSFER PROTEIN-LIKE 2"/>
    <property type="match status" value="1"/>
</dbReference>
<dbReference type="InterPro" id="IPR016039">
    <property type="entry name" value="Thiolase-like"/>
</dbReference>
<dbReference type="NCBIfam" id="NF004811">
    <property type="entry name" value="PRK06158.1"/>
    <property type="match status" value="1"/>
</dbReference>
<proteinExistence type="predicted"/>
<dbReference type="InterPro" id="IPR002155">
    <property type="entry name" value="Thiolase"/>
</dbReference>
<dbReference type="Gene3D" id="3.40.47.10">
    <property type="match status" value="1"/>
</dbReference>
<dbReference type="RefSeq" id="WP_311363535.1">
    <property type="nucleotide sequence ID" value="NZ_JAVRIC010000002.1"/>
</dbReference>
<sequence>MKLKDREAVIVGVADVPLRDGQVVEPLSVLQVQARAARDALRDAGLSMRDVDGLLCAGMWGVPGPGQLITPTMAEYFGIAPRFMDGTNIGGSAFESHVAHAAMAIEAGRCEIALITYGSTQRSEKSRNLGGRPAVLTMQYETPFGMPTPIGGYAMAAMRHMHEYGTTSEQLAEIAVATRKWAQRNPAATMRDPLTIEQVLSSPMICDPLHLLDACLVTDGGGAVVMTTAKHARALGRTAVYVRGYGECTTHWTIAAMPDLARLTAAEIAGREAFAMAGIGHDAIDVVQIYDSFTVTVLLTLEALGFCERGQGGAFVAKQRTAPDGAFPMNTSGGGLSCLHPGMFGIFLLIEAVRQLRGECGERQVTDARTALVHGTGGTLSSGATCILSRS</sequence>
<evidence type="ECO:0000313" key="2">
    <source>
        <dbReference type="EMBL" id="MDT0496144.1"/>
    </source>
</evidence>
<evidence type="ECO:0000259" key="1">
    <source>
        <dbReference type="Pfam" id="PF22691"/>
    </source>
</evidence>
<accession>A0ABU2WE43</accession>
<gene>
    <name evidence="2" type="ORF">RM530_02025</name>
</gene>
<dbReference type="Proteomes" id="UP001254608">
    <property type="component" value="Unassembled WGS sequence"/>
</dbReference>
<comment type="caution">
    <text evidence="2">The sequence shown here is derived from an EMBL/GenBank/DDBJ whole genome shotgun (WGS) entry which is preliminary data.</text>
</comment>
<organism evidence="2 3">
    <name type="scientific">Banduia mediterranea</name>
    <dbReference type="NCBI Taxonomy" id="3075609"/>
    <lineage>
        <taxon>Bacteria</taxon>
        <taxon>Pseudomonadati</taxon>
        <taxon>Pseudomonadota</taxon>
        <taxon>Gammaproteobacteria</taxon>
        <taxon>Nevskiales</taxon>
        <taxon>Algiphilaceae</taxon>
        <taxon>Banduia</taxon>
    </lineage>
</organism>
<dbReference type="CDD" id="cd00829">
    <property type="entry name" value="SCP-x_thiolase"/>
    <property type="match status" value="1"/>
</dbReference>
<reference evidence="2 3" key="1">
    <citation type="submission" date="2023-09" db="EMBL/GenBank/DDBJ databases">
        <authorList>
            <person name="Rey-Velasco X."/>
        </authorList>
    </citation>
    <scope>NUCLEOTIDE SEQUENCE [LARGE SCALE GENOMIC DNA]</scope>
    <source>
        <strain evidence="2 3">W345</strain>
    </source>
</reference>
<dbReference type="SUPFAM" id="SSF53901">
    <property type="entry name" value="Thiolase-like"/>
    <property type="match status" value="2"/>
</dbReference>
<dbReference type="InterPro" id="IPR055140">
    <property type="entry name" value="Thiolase_C_2"/>
</dbReference>
<evidence type="ECO:0000313" key="3">
    <source>
        <dbReference type="Proteomes" id="UP001254608"/>
    </source>
</evidence>
<dbReference type="Pfam" id="PF22691">
    <property type="entry name" value="Thiolase_C_1"/>
    <property type="match status" value="1"/>
</dbReference>
<name>A0ABU2WE43_9GAMM</name>